<dbReference type="AlphaFoldDB" id="A0A0N0PF43"/>
<dbReference type="Proteomes" id="UP000053268">
    <property type="component" value="Unassembled WGS sequence"/>
</dbReference>
<gene>
    <name evidence="1" type="ORF">RR46_00019</name>
</gene>
<dbReference type="STRING" id="66420.A0A0N0PF43"/>
<accession>A0A0N0PF43</accession>
<proteinExistence type="predicted"/>
<organism evidence="1 2">
    <name type="scientific">Papilio xuthus</name>
    <name type="common">Asian swallowtail butterfly</name>
    <dbReference type="NCBI Taxonomy" id="66420"/>
    <lineage>
        <taxon>Eukaryota</taxon>
        <taxon>Metazoa</taxon>
        <taxon>Ecdysozoa</taxon>
        <taxon>Arthropoda</taxon>
        <taxon>Hexapoda</taxon>
        <taxon>Insecta</taxon>
        <taxon>Pterygota</taxon>
        <taxon>Neoptera</taxon>
        <taxon>Endopterygota</taxon>
        <taxon>Lepidoptera</taxon>
        <taxon>Glossata</taxon>
        <taxon>Ditrysia</taxon>
        <taxon>Papilionoidea</taxon>
        <taxon>Papilionidae</taxon>
        <taxon>Papilioninae</taxon>
        <taxon>Papilio</taxon>
    </lineage>
</organism>
<evidence type="ECO:0000313" key="1">
    <source>
        <dbReference type="EMBL" id="KPJ20801.1"/>
    </source>
</evidence>
<keyword evidence="2" id="KW-1185">Reference proteome</keyword>
<protein>
    <submittedName>
        <fullName evidence="1">Uncharacterized protein</fullName>
    </submittedName>
</protein>
<evidence type="ECO:0000313" key="2">
    <source>
        <dbReference type="Proteomes" id="UP000053268"/>
    </source>
</evidence>
<name>A0A0N0PF43_PAPXU</name>
<dbReference type="EMBL" id="LADI01015522">
    <property type="protein sequence ID" value="KPJ20801.1"/>
    <property type="molecule type" value="Genomic_DNA"/>
</dbReference>
<reference evidence="1 2" key="1">
    <citation type="journal article" date="2015" name="Nat. Commun.">
        <title>Outbred genome sequencing and CRISPR/Cas9 gene editing in butterflies.</title>
        <authorList>
            <person name="Li X."/>
            <person name="Fan D."/>
            <person name="Zhang W."/>
            <person name="Liu G."/>
            <person name="Zhang L."/>
            <person name="Zhao L."/>
            <person name="Fang X."/>
            <person name="Chen L."/>
            <person name="Dong Y."/>
            <person name="Chen Y."/>
            <person name="Ding Y."/>
            <person name="Zhao R."/>
            <person name="Feng M."/>
            <person name="Zhu Y."/>
            <person name="Feng Y."/>
            <person name="Jiang X."/>
            <person name="Zhu D."/>
            <person name="Xiang H."/>
            <person name="Feng X."/>
            <person name="Li S."/>
            <person name="Wang J."/>
            <person name="Zhang G."/>
            <person name="Kronforst M.R."/>
            <person name="Wang W."/>
        </authorList>
    </citation>
    <scope>NUCLEOTIDE SEQUENCE [LARGE SCALE GENOMIC DNA]</scope>
    <source>
        <strain evidence="1">Ya'a_city_454_Px</strain>
        <tissue evidence="1">Whole body</tissue>
    </source>
</reference>
<sequence length="73" mass="8418">MDRPHVSSGSQSYSLEWILLGTRSHGRPKQTWRRSVAANMKAIGLTWSETKRRAQDRANWRHTVDIPCPTTEI</sequence>
<comment type="caution">
    <text evidence="1">The sequence shown here is derived from an EMBL/GenBank/DDBJ whole genome shotgun (WGS) entry which is preliminary data.</text>
</comment>